<keyword evidence="2" id="KW-1185">Reference proteome</keyword>
<organism evidence="1 2">
    <name type="scientific">Gossypium laxum</name>
    <dbReference type="NCBI Taxonomy" id="34288"/>
    <lineage>
        <taxon>Eukaryota</taxon>
        <taxon>Viridiplantae</taxon>
        <taxon>Streptophyta</taxon>
        <taxon>Embryophyta</taxon>
        <taxon>Tracheophyta</taxon>
        <taxon>Spermatophyta</taxon>
        <taxon>Magnoliopsida</taxon>
        <taxon>eudicotyledons</taxon>
        <taxon>Gunneridae</taxon>
        <taxon>Pentapetalae</taxon>
        <taxon>rosids</taxon>
        <taxon>malvids</taxon>
        <taxon>Malvales</taxon>
        <taxon>Malvaceae</taxon>
        <taxon>Malvoideae</taxon>
        <taxon>Gossypium</taxon>
    </lineage>
</organism>
<gene>
    <name evidence="1" type="ORF">Golax_002389</name>
</gene>
<dbReference type="AlphaFoldDB" id="A0A7J9AR26"/>
<comment type="caution">
    <text evidence="1">The sequence shown here is derived from an EMBL/GenBank/DDBJ whole genome shotgun (WGS) entry which is preliminary data.</text>
</comment>
<dbReference type="Proteomes" id="UP000593574">
    <property type="component" value="Unassembled WGS sequence"/>
</dbReference>
<evidence type="ECO:0008006" key="3">
    <source>
        <dbReference type="Google" id="ProtNLM"/>
    </source>
</evidence>
<name>A0A7J9AR26_9ROSI</name>
<evidence type="ECO:0000313" key="1">
    <source>
        <dbReference type="EMBL" id="MBA0726568.1"/>
    </source>
</evidence>
<accession>A0A7J9AR26</accession>
<dbReference type="EMBL" id="JABEZV010000012">
    <property type="protein sequence ID" value="MBA0726568.1"/>
    <property type="molecule type" value="Genomic_DNA"/>
</dbReference>
<evidence type="ECO:0000313" key="2">
    <source>
        <dbReference type="Proteomes" id="UP000593574"/>
    </source>
</evidence>
<proteinExistence type="predicted"/>
<protein>
    <recommendedName>
        <fullName evidence="3">Reverse transcriptase zinc-binding domain-containing protein</fullName>
    </recommendedName>
</protein>
<reference evidence="1 2" key="1">
    <citation type="journal article" date="2019" name="Genome Biol. Evol.">
        <title>Insights into the evolution of the New World diploid cottons (Gossypium, subgenus Houzingenia) based on genome sequencing.</title>
        <authorList>
            <person name="Grover C.E."/>
            <person name="Arick M.A. 2nd"/>
            <person name="Thrash A."/>
            <person name="Conover J.L."/>
            <person name="Sanders W.S."/>
            <person name="Peterson D.G."/>
            <person name="Frelichowski J.E."/>
            <person name="Scheffler J.A."/>
            <person name="Scheffler B.E."/>
            <person name="Wendel J.F."/>
        </authorList>
    </citation>
    <scope>NUCLEOTIDE SEQUENCE [LARGE SCALE GENOMIC DNA]</scope>
    <source>
        <strain evidence="1">4</strain>
        <tissue evidence="1">Leaf</tissue>
    </source>
</reference>
<sequence length="174" mass="19887">MRVVNNLNNYLGLLLPIAKALENGFDDLDDDSLCHSLLTDNERKVKDLWNYNHTDWNRERMIELFRSLNFEKKCPRCEANEETLIYTLKDCPSARAILTLEGFDNQLLDGKEEMLEWCGRGLRLSVMISESTTLLISRGLKWKGGIGVIARDSDGFVIRGSDGFEVKTVQAKWA</sequence>